<dbReference type="PROSITE" id="PS51352">
    <property type="entry name" value="THIOREDOXIN_2"/>
    <property type="match status" value="1"/>
</dbReference>
<evidence type="ECO:0000259" key="8">
    <source>
        <dbReference type="PROSITE" id="PS51352"/>
    </source>
</evidence>
<dbReference type="PANTHER" id="PTHR10681:SF121">
    <property type="entry name" value="ALKYL HYDROPEROXIDE REDUCTASE C"/>
    <property type="match status" value="1"/>
</dbReference>
<keyword evidence="10" id="KW-1185">Reference proteome</keyword>
<dbReference type="SUPFAM" id="SSF52833">
    <property type="entry name" value="Thioredoxin-like"/>
    <property type="match status" value="1"/>
</dbReference>
<evidence type="ECO:0000313" key="9">
    <source>
        <dbReference type="EMBL" id="RNB81180.1"/>
    </source>
</evidence>
<protein>
    <submittedName>
        <fullName evidence="9">Peroxiredoxin</fullName>
    </submittedName>
</protein>
<evidence type="ECO:0000256" key="6">
    <source>
        <dbReference type="ARBA" id="ARBA00023284"/>
    </source>
</evidence>
<evidence type="ECO:0000313" key="10">
    <source>
        <dbReference type="Proteomes" id="UP000271031"/>
    </source>
</evidence>
<name>A0A3M8CZE7_9BACL</name>
<dbReference type="AlphaFoldDB" id="A0A3M8CZE7"/>
<dbReference type="GO" id="GO:0042744">
    <property type="term" value="P:hydrogen peroxide catabolic process"/>
    <property type="evidence" value="ECO:0007669"/>
    <property type="project" value="TreeGrafter"/>
</dbReference>
<keyword evidence="6" id="KW-0676">Redox-active center</keyword>
<dbReference type="GO" id="GO:0008379">
    <property type="term" value="F:thioredoxin peroxidase activity"/>
    <property type="evidence" value="ECO:0007669"/>
    <property type="project" value="TreeGrafter"/>
</dbReference>
<keyword evidence="3" id="KW-0049">Antioxidant</keyword>
<dbReference type="InterPro" id="IPR050217">
    <property type="entry name" value="Peroxiredoxin"/>
</dbReference>
<keyword evidence="5" id="KW-1015">Disulfide bond</keyword>
<dbReference type="GO" id="GO:0006979">
    <property type="term" value="P:response to oxidative stress"/>
    <property type="evidence" value="ECO:0007669"/>
    <property type="project" value="TreeGrafter"/>
</dbReference>
<dbReference type="InterPro" id="IPR036249">
    <property type="entry name" value="Thioredoxin-like_sf"/>
</dbReference>
<dbReference type="Gene3D" id="3.40.30.10">
    <property type="entry name" value="Glutaredoxin"/>
    <property type="match status" value="1"/>
</dbReference>
<feature type="active site" description="Cysteine sulfenic acid (-SOH) intermediate; for peroxidase activity" evidence="7">
    <location>
        <position position="50"/>
    </location>
</feature>
<dbReference type="InterPro" id="IPR024706">
    <property type="entry name" value="Peroxiredoxin_AhpC-typ"/>
</dbReference>
<dbReference type="PIRSF" id="PIRSF000239">
    <property type="entry name" value="AHPC"/>
    <property type="match status" value="1"/>
</dbReference>
<dbReference type="InterPro" id="IPR013766">
    <property type="entry name" value="Thioredoxin_domain"/>
</dbReference>
<dbReference type="Proteomes" id="UP000271031">
    <property type="component" value="Unassembled WGS sequence"/>
</dbReference>
<evidence type="ECO:0000256" key="5">
    <source>
        <dbReference type="ARBA" id="ARBA00023157"/>
    </source>
</evidence>
<organism evidence="9 10">
    <name type="scientific">Brevibacillus fluminis</name>
    <dbReference type="NCBI Taxonomy" id="511487"/>
    <lineage>
        <taxon>Bacteria</taxon>
        <taxon>Bacillati</taxon>
        <taxon>Bacillota</taxon>
        <taxon>Bacilli</taxon>
        <taxon>Bacillales</taxon>
        <taxon>Paenibacillaceae</taxon>
        <taxon>Brevibacillus</taxon>
    </lineage>
</organism>
<dbReference type="GO" id="GO:0005829">
    <property type="term" value="C:cytosol"/>
    <property type="evidence" value="ECO:0007669"/>
    <property type="project" value="TreeGrafter"/>
</dbReference>
<feature type="domain" description="Thioredoxin" evidence="8">
    <location>
        <begin position="3"/>
        <end position="160"/>
    </location>
</feature>
<gene>
    <name evidence="9" type="ORF">EDM56_26005</name>
</gene>
<keyword evidence="4" id="KW-0560">Oxidoreductase</keyword>
<keyword evidence="2" id="KW-0575">Peroxidase</keyword>
<reference evidence="9 10" key="1">
    <citation type="submission" date="2018-10" db="EMBL/GenBank/DDBJ databases">
        <title>Phylogenomics of Brevibacillus.</title>
        <authorList>
            <person name="Dunlap C."/>
        </authorList>
    </citation>
    <scope>NUCLEOTIDE SEQUENCE [LARGE SCALE GENOMIC DNA]</scope>
    <source>
        <strain evidence="9 10">JCM 15716</strain>
    </source>
</reference>
<sequence>MTARIGLPAPSFTLDTITYDSGFPVSKSLDDYLGKWLLLFFYPFDFSRVCPTELVSLNRRIGEFSDLNVEILGISTDSIHTHKAWLRTGDGIGPLSFPLASDFSKEVTTLYGVLDEATKAPLRASFLIDTQGIVQYYVVSNSKVGRSVDETLRVLEALQSGGLCPMDWKPGEKTISS</sequence>
<dbReference type="CDD" id="cd03015">
    <property type="entry name" value="PRX_Typ2cys"/>
    <property type="match status" value="1"/>
</dbReference>
<dbReference type="EMBL" id="RHHQ01000023">
    <property type="protein sequence ID" value="RNB81180.1"/>
    <property type="molecule type" value="Genomic_DNA"/>
</dbReference>
<dbReference type="GO" id="GO:0033554">
    <property type="term" value="P:cellular response to stress"/>
    <property type="evidence" value="ECO:0007669"/>
    <property type="project" value="TreeGrafter"/>
</dbReference>
<evidence type="ECO:0000256" key="4">
    <source>
        <dbReference type="ARBA" id="ARBA00023002"/>
    </source>
</evidence>
<dbReference type="OrthoDB" id="9812811at2"/>
<proteinExistence type="inferred from homology"/>
<dbReference type="InterPro" id="IPR000866">
    <property type="entry name" value="AhpC/TSA"/>
</dbReference>
<accession>A0A3M8CZE7</accession>
<evidence type="ECO:0000256" key="3">
    <source>
        <dbReference type="ARBA" id="ARBA00022862"/>
    </source>
</evidence>
<dbReference type="RefSeq" id="WP_122920862.1">
    <property type="nucleotide sequence ID" value="NZ_RHHQ01000023.1"/>
</dbReference>
<evidence type="ECO:0000256" key="7">
    <source>
        <dbReference type="PIRSR" id="PIRSR000239-1"/>
    </source>
</evidence>
<evidence type="ECO:0000256" key="1">
    <source>
        <dbReference type="ARBA" id="ARBA00009796"/>
    </source>
</evidence>
<dbReference type="GO" id="GO:0045454">
    <property type="term" value="P:cell redox homeostasis"/>
    <property type="evidence" value="ECO:0007669"/>
    <property type="project" value="TreeGrafter"/>
</dbReference>
<dbReference type="PANTHER" id="PTHR10681">
    <property type="entry name" value="THIOREDOXIN PEROXIDASE"/>
    <property type="match status" value="1"/>
</dbReference>
<comment type="caution">
    <text evidence="9">The sequence shown here is derived from an EMBL/GenBank/DDBJ whole genome shotgun (WGS) entry which is preliminary data.</text>
</comment>
<evidence type="ECO:0000256" key="2">
    <source>
        <dbReference type="ARBA" id="ARBA00022559"/>
    </source>
</evidence>
<dbReference type="Pfam" id="PF00578">
    <property type="entry name" value="AhpC-TSA"/>
    <property type="match status" value="1"/>
</dbReference>
<comment type="similarity">
    <text evidence="1">Belongs to the peroxiredoxin family. AhpC/Prx1 subfamily.</text>
</comment>